<dbReference type="AlphaFoldDB" id="A0A1M5JY20"/>
<dbReference type="EMBL" id="FQWZ01000001">
    <property type="protein sequence ID" value="SHG45497.1"/>
    <property type="molecule type" value="Genomic_DNA"/>
</dbReference>
<dbReference type="PANTHER" id="PTHR36573:SF1">
    <property type="entry name" value="INTERMEMBRANE PHOSPHOLIPID TRANSPORT SYSTEM BINDING PROTEIN MLAC"/>
    <property type="match status" value="1"/>
</dbReference>
<sequence>MKRFLSRSAATLAAALMALGTLVASNSALAVTPPDEVVRKASSELQSDISQNVEKYQKDKAAFYSMVDTRIQQYFDTPYIAQLILAQNWKTATADQRKRFEIAFKNMLIRSYADALLQYHDSVKAEVKAAQMASDATKATVNSSLMRKDGPPIPVAFDMRLKDDSWKVYDIKVENISLVTNFRSQVAAQVKATSIDEVITKLESGQQVVAPVRGSAS</sequence>
<organism evidence="2 3">
    <name type="scientific">Hydrocarboniphaga daqingensis</name>
    <dbReference type="NCBI Taxonomy" id="490188"/>
    <lineage>
        <taxon>Bacteria</taxon>
        <taxon>Pseudomonadati</taxon>
        <taxon>Pseudomonadota</taxon>
        <taxon>Gammaproteobacteria</taxon>
        <taxon>Nevskiales</taxon>
        <taxon>Nevskiaceae</taxon>
        <taxon>Hydrocarboniphaga</taxon>
    </lineage>
</organism>
<accession>A0A1M5JY20</accession>
<protein>
    <submittedName>
        <fullName evidence="2">Phospholipid transport system substrate-binding protein</fullName>
    </submittedName>
</protein>
<reference evidence="2 3" key="1">
    <citation type="submission" date="2016-11" db="EMBL/GenBank/DDBJ databases">
        <authorList>
            <person name="Jaros S."/>
            <person name="Januszkiewicz K."/>
            <person name="Wedrychowicz H."/>
        </authorList>
    </citation>
    <scope>NUCLEOTIDE SEQUENCE [LARGE SCALE GENOMIC DNA]</scope>
    <source>
        <strain evidence="2 3">CGMCC 1.7049</strain>
    </source>
</reference>
<dbReference type="Proteomes" id="UP000199758">
    <property type="component" value="Unassembled WGS sequence"/>
</dbReference>
<dbReference type="PANTHER" id="PTHR36573">
    <property type="entry name" value="INTERMEMBRANE PHOSPHOLIPID TRANSPORT SYSTEM BINDING PROTEIN MLAC"/>
    <property type="match status" value="1"/>
</dbReference>
<name>A0A1M5JY20_9GAMM</name>
<feature type="signal peptide" evidence="1">
    <location>
        <begin position="1"/>
        <end position="30"/>
    </location>
</feature>
<evidence type="ECO:0000313" key="3">
    <source>
        <dbReference type="Proteomes" id="UP000199758"/>
    </source>
</evidence>
<keyword evidence="3" id="KW-1185">Reference proteome</keyword>
<dbReference type="STRING" id="490188.SAMN04488068_0266"/>
<dbReference type="InterPro" id="IPR042245">
    <property type="entry name" value="Tgt2/MlaC_sf"/>
</dbReference>
<dbReference type="Pfam" id="PF05494">
    <property type="entry name" value="MlaC"/>
    <property type="match status" value="1"/>
</dbReference>
<proteinExistence type="predicted"/>
<gene>
    <name evidence="2" type="ORF">SAMN04488068_0266</name>
</gene>
<keyword evidence="1" id="KW-0732">Signal</keyword>
<dbReference type="InterPro" id="IPR008869">
    <property type="entry name" value="MlaC/ttg2D"/>
</dbReference>
<evidence type="ECO:0000256" key="1">
    <source>
        <dbReference type="SAM" id="SignalP"/>
    </source>
</evidence>
<dbReference type="RefSeq" id="WP_175550074.1">
    <property type="nucleotide sequence ID" value="NZ_FQWZ01000001.1"/>
</dbReference>
<dbReference type="PIRSF" id="PIRSF004649">
    <property type="entry name" value="MlaC"/>
    <property type="match status" value="1"/>
</dbReference>
<dbReference type="Gene3D" id="3.10.450.710">
    <property type="entry name" value="Tgt2/MlaC"/>
    <property type="match status" value="1"/>
</dbReference>
<evidence type="ECO:0000313" key="2">
    <source>
        <dbReference type="EMBL" id="SHG45497.1"/>
    </source>
</evidence>
<feature type="chain" id="PRO_5012635376" evidence="1">
    <location>
        <begin position="31"/>
        <end position="217"/>
    </location>
</feature>